<dbReference type="Proteomes" id="UP000011575">
    <property type="component" value="Unassembled WGS sequence"/>
</dbReference>
<comment type="caution">
    <text evidence="1">The sequence shown here is derived from an EMBL/GenBank/DDBJ whole genome shotgun (WGS) entry which is preliminary data.</text>
</comment>
<protein>
    <submittedName>
        <fullName evidence="1">Uncharacterized protein</fullName>
    </submittedName>
</protein>
<gene>
    <name evidence="1" type="ORF">C461_03252</name>
</gene>
<dbReference type="RefSeq" id="WP_007998609.1">
    <property type="nucleotide sequence ID" value="NZ_AOJI01000016.1"/>
</dbReference>
<dbReference type="STRING" id="1230454.C461_03252"/>
<evidence type="ECO:0000313" key="2">
    <source>
        <dbReference type="Proteomes" id="UP000011575"/>
    </source>
</evidence>
<dbReference type="EMBL" id="AOJI01000016">
    <property type="protein sequence ID" value="EMA69159.1"/>
    <property type="molecule type" value="Genomic_DNA"/>
</dbReference>
<name>M0PHS9_9EURY</name>
<sequence>MHTHETATRRTVDITGLGFEPVALPTDVDVTICTTDDRTVVDVEFDTEVWTLTFDEYGQLDDAPARSVPRWLGPVIKKAAPGLRVV</sequence>
<reference evidence="1 2" key="1">
    <citation type="journal article" date="2014" name="PLoS Genet.">
        <title>Phylogenetically driven sequencing of extremely halophilic archaea reveals strategies for static and dynamic osmo-response.</title>
        <authorList>
            <person name="Becker E.A."/>
            <person name="Seitzer P.M."/>
            <person name="Tritt A."/>
            <person name="Larsen D."/>
            <person name="Krusor M."/>
            <person name="Yao A.I."/>
            <person name="Wu D."/>
            <person name="Madern D."/>
            <person name="Eisen J.A."/>
            <person name="Darling A.E."/>
            <person name="Facciotti M.T."/>
        </authorList>
    </citation>
    <scope>NUCLEOTIDE SEQUENCE [LARGE SCALE GENOMIC DNA]</scope>
    <source>
        <strain evidence="1 2">JCM 13560</strain>
    </source>
</reference>
<accession>M0PHS9</accession>
<organism evidence="1 2">
    <name type="scientific">Halorubrum aidingense JCM 13560</name>
    <dbReference type="NCBI Taxonomy" id="1230454"/>
    <lineage>
        <taxon>Archaea</taxon>
        <taxon>Methanobacteriati</taxon>
        <taxon>Methanobacteriota</taxon>
        <taxon>Stenosarchaea group</taxon>
        <taxon>Halobacteria</taxon>
        <taxon>Halobacteriales</taxon>
        <taxon>Haloferacaceae</taxon>
        <taxon>Halorubrum</taxon>
    </lineage>
</organism>
<evidence type="ECO:0000313" key="1">
    <source>
        <dbReference type="EMBL" id="EMA69159.1"/>
    </source>
</evidence>
<proteinExistence type="predicted"/>
<dbReference type="PATRIC" id="fig|1230454.4.peg.667"/>
<dbReference type="OrthoDB" id="329973at2157"/>
<keyword evidence="2" id="KW-1185">Reference proteome</keyword>
<dbReference type="AlphaFoldDB" id="M0PHS9"/>